<dbReference type="NCBIfam" id="TIGR00778">
    <property type="entry name" value="ahpD_dom"/>
    <property type="match status" value="1"/>
</dbReference>
<dbReference type="InterPro" id="IPR036661">
    <property type="entry name" value="Luciferase-like_sf"/>
</dbReference>
<evidence type="ECO:0000256" key="1">
    <source>
        <dbReference type="ARBA" id="ARBA00004141"/>
    </source>
</evidence>
<dbReference type="PROSITE" id="PS50928">
    <property type="entry name" value="ABC_TM1"/>
    <property type="match status" value="2"/>
</dbReference>
<feature type="transmembrane region" description="Helical" evidence="8">
    <location>
        <begin position="343"/>
        <end position="363"/>
    </location>
</feature>
<dbReference type="InterPro" id="IPR029032">
    <property type="entry name" value="AhpD-like"/>
</dbReference>
<feature type="transmembrane region" description="Helical" evidence="8">
    <location>
        <begin position="456"/>
        <end position="478"/>
    </location>
</feature>
<comment type="subcellular location">
    <subcellularLocation>
        <location evidence="1">Membrane</location>
        <topology evidence="1">Multi-pass membrane protein</topology>
    </subcellularLocation>
</comment>
<dbReference type="SUPFAM" id="SSF161098">
    <property type="entry name" value="MetI-like"/>
    <property type="match status" value="2"/>
</dbReference>
<dbReference type="STRING" id="1245745.A0A0A2VZE3"/>
<evidence type="ECO:0000256" key="2">
    <source>
        <dbReference type="ARBA" id="ARBA00022448"/>
    </source>
</evidence>
<dbReference type="CDD" id="cd06261">
    <property type="entry name" value="TM_PBP2"/>
    <property type="match status" value="2"/>
</dbReference>
<keyword evidence="3 8" id="KW-0812">Transmembrane</keyword>
<feature type="transmembrane region" description="Helical" evidence="8">
    <location>
        <begin position="375"/>
        <end position="394"/>
    </location>
</feature>
<evidence type="ECO:0000313" key="11">
    <source>
        <dbReference type="EMBL" id="KGQ06104.1"/>
    </source>
</evidence>
<evidence type="ECO:0000256" key="4">
    <source>
        <dbReference type="ARBA" id="ARBA00022741"/>
    </source>
</evidence>
<dbReference type="InterPro" id="IPR011251">
    <property type="entry name" value="Luciferase-like_dom"/>
</dbReference>
<dbReference type="InterPro" id="IPR023923">
    <property type="entry name" value="AhpD_Avi7169"/>
</dbReference>
<dbReference type="InterPro" id="IPR024003">
    <property type="entry name" value="Luciferase-like_KPN01858"/>
</dbReference>
<sequence length="1632" mass="176555">MTRYLAGRVAQALLVLWAAYSVSFILLQLLPGDAVLIKFQNPDLGLSPEQIQEMRAFYGESTPLWQQYLTTLGHMLRGQFGYSIEAGVSVSQLIAANLPATLRLAGLGFAAAIVLAVAISAASTLAPLRWLRTLGANLPALFIAVPTFWLGIALIQLFSFQWRLIPVINPGFWQGLILPVATLALPISAPLAQLLMRNIDQVLTQPYVAVARAKGGSRAGVLWRHVARNALLPVLTVAGLLLGELIAGALITETVFGLNGLVRRFSGLRANLQPGLWLAWLTLIIIALWALFPTLFTHWSPTEGVPGAQRLAPQAGHWLGTDQLGRDLYARIVWGASHSLSGALVAVALGLGVGTALGILAGATGGKTEHALMRGVDVLLAIPGLLLSLSVIILLGFGTVNAAIAVGVTSIANFTRLARAEVVRIRHSDYVEAAVGSGGTFLQVLWRHILPNALTTVLAFAALQFGSAILALSTLSFLGYGTPPPTPEWGLLIAEGRNYLATAWWLSTFPGVVVVAVVLNAGEVLAIVGESGSGKTTLAQSIIGLLGENGVIESGEILLNGEAISRWSDRQLDALRGASISLIPQDPGSSLNPVKTIGQQVAEVLKLHTRLPKAERESQVVALLEKVGLSHPLQRAGQYPHQLSGGMKQRVLIAMAIALKPALIIADEPTSALDVTVQKRILDLLDTLRRESGTAVLFVTHDLALAAQRSDRILVFRDGRIQEAGPTAEVVKQPKNPYTRQLFADAPGLSRTLRAWPVRAPQTAAIEIRNLSQHFSLGKGSDQTLRALDKVSFTVAKGTTHALVGESGSGKSTLARILLGFQKPDSGQVLIDGIDTTDLSPQARRQLRQKIQLVYQNPFASLDPSQTLFRIIEEPLLNFHRLPKAERRARVEAIAERVALPLETLTRKPRELSGGQRQRVAIARALILEPQILVLDEATSALDVTVQAQILRLLDDLQRQLSLTYLFISHDLATVRRLAHSVSVLRAGRCMTIKRLGFFTRLLDHAPPAERYRLATEQIIHAEWHGFDAAWVAQHHFHEAEGGLPAPLVFLSHVAAHTRRIRLGTGIITLPMESALRVAEDAVVLDLLSGGRFELGVGSGGTPGSFPAFGLQSADRGKIYADNLTRLRSALSDEPLAGTDNHLYPASPQLKNRIWQATFSVDGGARAGKAGDGLMLSRTQPRPVDALDTPLDEIQNPIIDAYLDALPEGVEPRILGSRTGFVTDDGELARQLAAKGLRQQAEQHRAQGHPVLGDTLENHIASFDVHLGTPQQVIASLARDNIIPGTALAEAREIREAATVHAQGSYEALFGEAGSSGLTLEDRLHLARRVAEWHDDAQLTEHYTRRLAGKSASERFSRWLDHAERLSFQPVQAGPQDVKALILAGFSEEEVVTSSQIIGFVAFQSRLLRGLRLIGGQPVDGEQVRIPAAGEWHRQPLTASGQSAPVAFTQAELNWEPWIAALPYAEYDPAQQETLKRFGHQDSDYFRLLGRNLPVLEQRTLTDKGIFYTPGGLPRAERELAATVASKVNGCIYCASVHARKASQLSKHNEAVERLLAIEPGETLSDGQSPRWQAEINFSAALSATPASANVQQIQALRDLGLSELELLDLVQSTAFFAWANRLMLTLGEPFN</sequence>
<dbReference type="NCBIfam" id="TIGR04027">
    <property type="entry name" value="LLM_KPN_01858"/>
    <property type="match status" value="1"/>
</dbReference>
<dbReference type="GO" id="GO:0005524">
    <property type="term" value="F:ATP binding"/>
    <property type="evidence" value="ECO:0007669"/>
    <property type="project" value="UniProtKB-KW"/>
</dbReference>
<reference evidence="11 12" key="1">
    <citation type="submission" date="2012-10" db="EMBL/GenBank/DDBJ databases">
        <title>Genome sequencing and analysis of entomopathogenic fungi Beauveria bassiana D1-5.</title>
        <authorList>
            <person name="Li Q."/>
            <person name="Wang L."/>
            <person name="Zhang Z."/>
            <person name="Wang Q."/>
            <person name="Ren J."/>
            <person name="Wang M."/>
            <person name="Xu W."/>
            <person name="Wang J."/>
            <person name="Lu Y."/>
            <person name="Du Q."/>
            <person name="Sun Z."/>
        </authorList>
    </citation>
    <scope>NUCLEOTIDE SEQUENCE [LARGE SCALE GENOMIC DNA]</scope>
    <source>
        <strain evidence="11 12">D1-5</strain>
    </source>
</reference>
<keyword evidence="2" id="KW-0813">Transport</keyword>
<dbReference type="SUPFAM" id="SSF52540">
    <property type="entry name" value="P-loop containing nucleoside triphosphate hydrolases"/>
    <property type="match status" value="2"/>
</dbReference>
<feature type="transmembrane region" description="Helical" evidence="8">
    <location>
        <begin position="230"/>
        <end position="256"/>
    </location>
</feature>
<feature type="transmembrane region" description="Helical" evidence="8">
    <location>
        <begin position="104"/>
        <end position="126"/>
    </location>
</feature>
<dbReference type="InterPro" id="IPR010195">
    <property type="entry name" value="Uncharacterised_peroxidase-rel"/>
</dbReference>
<name>A0A0A2VZE3_BEABA</name>
<dbReference type="NCBIfam" id="NF007739">
    <property type="entry name" value="PRK10419.1"/>
    <property type="match status" value="2"/>
</dbReference>
<keyword evidence="7 8" id="KW-0472">Membrane</keyword>
<proteinExistence type="predicted"/>
<evidence type="ECO:0000256" key="6">
    <source>
        <dbReference type="ARBA" id="ARBA00022989"/>
    </source>
</evidence>
<dbReference type="SUPFAM" id="SSF51679">
    <property type="entry name" value="Bacterial luciferase-like"/>
    <property type="match status" value="1"/>
</dbReference>
<dbReference type="Pfam" id="PF02627">
    <property type="entry name" value="CMD"/>
    <property type="match status" value="1"/>
</dbReference>
<dbReference type="InterPro" id="IPR003439">
    <property type="entry name" value="ABC_transporter-like_ATP-bd"/>
</dbReference>
<evidence type="ECO:0000259" key="9">
    <source>
        <dbReference type="PROSITE" id="PS50893"/>
    </source>
</evidence>
<dbReference type="Gene3D" id="1.10.3720.10">
    <property type="entry name" value="MetI-like"/>
    <property type="match status" value="1"/>
</dbReference>
<dbReference type="SUPFAM" id="SSF69118">
    <property type="entry name" value="AhpD-like"/>
    <property type="match status" value="2"/>
</dbReference>
<dbReference type="InterPro" id="IPR000515">
    <property type="entry name" value="MetI-like"/>
</dbReference>
<dbReference type="InterPro" id="IPR003779">
    <property type="entry name" value="CMD-like"/>
</dbReference>
<keyword evidence="4" id="KW-0547">Nucleotide-binding</keyword>
<dbReference type="Gene3D" id="3.40.50.300">
    <property type="entry name" value="P-loop containing nucleotide triphosphate hydrolases"/>
    <property type="match status" value="2"/>
</dbReference>
<keyword evidence="6 8" id="KW-1133">Transmembrane helix</keyword>
<evidence type="ECO:0000313" key="12">
    <source>
        <dbReference type="Proteomes" id="UP000030106"/>
    </source>
</evidence>
<keyword evidence="5 11" id="KW-0067">ATP-binding</keyword>
<feature type="domain" description="ABC transporter" evidence="9">
    <location>
        <begin position="766"/>
        <end position="1012"/>
    </location>
</feature>
<dbReference type="Gene3D" id="1.20.1290.10">
    <property type="entry name" value="AhpD-like"/>
    <property type="match status" value="2"/>
</dbReference>
<dbReference type="Pfam" id="PF00005">
    <property type="entry name" value="ABC_tran"/>
    <property type="match status" value="2"/>
</dbReference>
<dbReference type="InterPro" id="IPR003593">
    <property type="entry name" value="AAA+_ATPase"/>
</dbReference>
<dbReference type="CDD" id="cd03257">
    <property type="entry name" value="ABC_NikE_OppD_transporters"/>
    <property type="match status" value="2"/>
</dbReference>
<dbReference type="NCBIfam" id="TIGR01926">
    <property type="entry name" value="peroxid_rel"/>
    <property type="match status" value="1"/>
</dbReference>
<dbReference type="InterPro" id="IPR027417">
    <property type="entry name" value="P-loop_NTPase"/>
</dbReference>
<organism evidence="11 12">
    <name type="scientific">Beauveria bassiana D1-5</name>
    <dbReference type="NCBI Taxonomy" id="1245745"/>
    <lineage>
        <taxon>Eukaryota</taxon>
        <taxon>Fungi</taxon>
        <taxon>Dikarya</taxon>
        <taxon>Ascomycota</taxon>
        <taxon>Pezizomycotina</taxon>
        <taxon>Sordariomycetes</taxon>
        <taxon>Hypocreomycetidae</taxon>
        <taxon>Hypocreales</taxon>
        <taxon>Cordycipitaceae</taxon>
        <taxon>Beauveria</taxon>
    </lineage>
</organism>
<gene>
    <name evidence="11" type="ORF">BBAD15_g8586</name>
</gene>
<comment type="caution">
    <text evidence="11">The sequence shown here is derived from an EMBL/GenBank/DDBJ whole genome shotgun (WGS) entry which is preliminary data.</text>
</comment>
<dbReference type="EMBL" id="ANFO01000871">
    <property type="protein sequence ID" value="KGQ06104.1"/>
    <property type="molecule type" value="Genomic_DNA"/>
</dbReference>
<feature type="domain" description="ABC transmembrane type-1" evidence="10">
    <location>
        <begin position="98"/>
        <end position="297"/>
    </location>
</feature>
<dbReference type="Gene3D" id="3.20.20.30">
    <property type="entry name" value="Luciferase-like domain"/>
    <property type="match status" value="1"/>
</dbReference>
<feature type="transmembrane region" description="Helical" evidence="8">
    <location>
        <begin position="138"/>
        <end position="160"/>
    </location>
</feature>
<dbReference type="GO" id="GO:0055085">
    <property type="term" value="P:transmembrane transport"/>
    <property type="evidence" value="ECO:0007669"/>
    <property type="project" value="InterPro"/>
</dbReference>
<feature type="transmembrane region" description="Helical" evidence="8">
    <location>
        <begin position="277"/>
        <end position="296"/>
    </location>
</feature>
<dbReference type="HOGENOM" id="CLU_243117_0_0_1"/>
<dbReference type="SMART" id="SM00382">
    <property type="entry name" value="AAA"/>
    <property type="match status" value="2"/>
</dbReference>
<dbReference type="PANTHER" id="PTHR43776">
    <property type="entry name" value="TRANSPORT ATP-BINDING PROTEIN"/>
    <property type="match status" value="1"/>
</dbReference>
<dbReference type="InterPro" id="IPR004675">
    <property type="entry name" value="AhpD_core"/>
</dbReference>
<feature type="transmembrane region" description="Helical" evidence="8">
    <location>
        <begin position="12"/>
        <end position="30"/>
    </location>
</feature>
<evidence type="ECO:0000256" key="3">
    <source>
        <dbReference type="ARBA" id="ARBA00022692"/>
    </source>
</evidence>
<feature type="transmembrane region" description="Helical" evidence="8">
    <location>
        <begin position="499"/>
        <end position="519"/>
    </location>
</feature>
<dbReference type="GO" id="GO:0051920">
    <property type="term" value="F:peroxiredoxin activity"/>
    <property type="evidence" value="ECO:0007669"/>
    <property type="project" value="InterPro"/>
</dbReference>
<evidence type="ECO:0000259" key="10">
    <source>
        <dbReference type="PROSITE" id="PS50928"/>
    </source>
</evidence>
<dbReference type="Proteomes" id="UP000030106">
    <property type="component" value="Unassembled WGS sequence"/>
</dbReference>
<dbReference type="InterPro" id="IPR017871">
    <property type="entry name" value="ABC_transporter-like_CS"/>
</dbReference>
<dbReference type="GO" id="GO:0016020">
    <property type="term" value="C:membrane"/>
    <property type="evidence" value="ECO:0007669"/>
    <property type="project" value="UniProtKB-SubCell"/>
</dbReference>
<dbReference type="GO" id="GO:0016887">
    <property type="term" value="F:ATP hydrolysis activity"/>
    <property type="evidence" value="ECO:0007669"/>
    <property type="project" value="InterPro"/>
</dbReference>
<dbReference type="Pfam" id="PF00528">
    <property type="entry name" value="BPD_transp_1"/>
    <property type="match status" value="2"/>
</dbReference>
<dbReference type="GO" id="GO:0016705">
    <property type="term" value="F:oxidoreductase activity, acting on paired donors, with incorporation or reduction of molecular oxygen"/>
    <property type="evidence" value="ECO:0007669"/>
    <property type="project" value="InterPro"/>
</dbReference>
<evidence type="ECO:0000256" key="7">
    <source>
        <dbReference type="ARBA" id="ARBA00023136"/>
    </source>
</evidence>
<dbReference type="InterPro" id="IPR050319">
    <property type="entry name" value="ABC_transp_ATP-bind"/>
</dbReference>
<dbReference type="PROSITE" id="PS50893">
    <property type="entry name" value="ABC_TRANSPORTER_2"/>
    <property type="match status" value="2"/>
</dbReference>
<feature type="domain" description="ABC transporter" evidence="9">
    <location>
        <begin position="494"/>
        <end position="743"/>
    </location>
</feature>
<protein>
    <submittedName>
        <fullName evidence="11">Glutathione import ATP-binding protein GsiA</fullName>
    </submittedName>
</protein>
<dbReference type="NCBIfam" id="TIGR04030">
    <property type="entry name" value="perox_Avi_7169"/>
    <property type="match status" value="1"/>
</dbReference>
<dbReference type="NCBIfam" id="NF008453">
    <property type="entry name" value="PRK11308.1"/>
    <property type="match status" value="2"/>
</dbReference>
<evidence type="ECO:0000256" key="8">
    <source>
        <dbReference type="SAM" id="Phobius"/>
    </source>
</evidence>
<dbReference type="InterPro" id="IPR035906">
    <property type="entry name" value="MetI-like_sf"/>
</dbReference>
<accession>A0A0A2VZE3</accession>
<evidence type="ECO:0000256" key="5">
    <source>
        <dbReference type="ARBA" id="ARBA00022840"/>
    </source>
</evidence>
<dbReference type="PROSITE" id="PS00211">
    <property type="entry name" value="ABC_TRANSPORTER_1"/>
    <property type="match status" value="2"/>
</dbReference>
<dbReference type="Pfam" id="PF00296">
    <property type="entry name" value="Bac_luciferase"/>
    <property type="match status" value="1"/>
</dbReference>
<feature type="domain" description="ABC transmembrane type-1" evidence="10">
    <location>
        <begin position="336"/>
        <end position="525"/>
    </location>
</feature>